<evidence type="ECO:0000313" key="3">
    <source>
        <dbReference type="EMBL" id="OUP33724.1"/>
    </source>
</evidence>
<evidence type="ECO:0000313" key="9">
    <source>
        <dbReference type="Proteomes" id="UP000285159"/>
    </source>
</evidence>
<evidence type="ECO:0000313" key="7">
    <source>
        <dbReference type="Proteomes" id="UP000196587"/>
    </source>
</evidence>
<dbReference type="EMBL" id="QRWP01000001">
    <property type="protein sequence ID" value="RGT35531.1"/>
    <property type="molecule type" value="Genomic_DNA"/>
</dbReference>
<name>A0A1Y3YYY9_9BACE</name>
<protein>
    <recommendedName>
        <fullName evidence="10">Porin</fullName>
    </recommendedName>
</protein>
<dbReference type="Gene3D" id="2.40.160.10">
    <property type="entry name" value="Porin"/>
    <property type="match status" value="1"/>
</dbReference>
<gene>
    <name evidence="3" type="ORF">B5F24_11130</name>
    <name evidence="2" type="ORF">B5F97_00500</name>
    <name evidence="5" type="ORF">DWW09_03910</name>
    <name evidence="4" type="ORF">DWX38_00750</name>
</gene>
<dbReference type="AlphaFoldDB" id="A0A1Y3YYY9"/>
<accession>A0A1Y3YYY9</accession>
<reference evidence="6 7" key="1">
    <citation type="submission" date="2017-04" db="EMBL/GenBank/DDBJ databases">
        <title>Function of individual gut microbiota members based on whole genome sequencing of pure cultures obtained from chicken caecum.</title>
        <authorList>
            <person name="Medvecky M."/>
            <person name="Cejkova D."/>
            <person name="Polansky O."/>
            <person name="Karasova D."/>
            <person name="Kubasova T."/>
            <person name="Cizek A."/>
            <person name="Rychlik I."/>
        </authorList>
    </citation>
    <scope>NUCLEOTIDE SEQUENCE [LARGE SCALE GENOMIC DNA]</scope>
    <source>
        <strain evidence="7">An189</strain>
        <strain evidence="6">An43</strain>
    </source>
</reference>
<evidence type="ECO:0000313" key="5">
    <source>
        <dbReference type="EMBL" id="RGV58036.1"/>
    </source>
</evidence>
<dbReference type="Pfam" id="PF07396">
    <property type="entry name" value="Porin_O_P"/>
    <property type="match status" value="1"/>
</dbReference>
<evidence type="ECO:0000313" key="4">
    <source>
        <dbReference type="EMBL" id="RGT35531.1"/>
    </source>
</evidence>
<dbReference type="Proteomes" id="UP000284366">
    <property type="component" value="Unassembled WGS sequence"/>
</dbReference>
<evidence type="ECO:0000256" key="1">
    <source>
        <dbReference type="SAM" id="SignalP"/>
    </source>
</evidence>
<reference evidence="2" key="2">
    <citation type="journal article" date="2018" name="BMC Genomics">
        <title>Whole genome sequencing and function prediction of 133 gut anaerobes isolated from chicken caecum in pure cultures.</title>
        <authorList>
            <person name="Medvecky M."/>
            <person name="Cejkova D."/>
            <person name="Polansky O."/>
            <person name="Karasova D."/>
            <person name="Kubasova T."/>
            <person name="Cizek A."/>
            <person name="Rychlik I."/>
        </authorList>
    </citation>
    <scope>NUCLEOTIDE SEQUENCE</scope>
    <source>
        <strain evidence="3">An189</strain>
        <strain evidence="2">An43</strain>
    </source>
</reference>
<feature type="chain" id="PRO_5011002493" description="Porin" evidence="1">
    <location>
        <begin position="22"/>
        <end position="458"/>
    </location>
</feature>
<dbReference type="InterPro" id="IPR010870">
    <property type="entry name" value="Porin_O/P"/>
</dbReference>
<reference evidence="8 9" key="3">
    <citation type="submission" date="2018-08" db="EMBL/GenBank/DDBJ databases">
        <title>A genome reference for cultivated species of the human gut microbiota.</title>
        <authorList>
            <person name="Zou Y."/>
            <person name="Xue W."/>
            <person name="Luo G."/>
        </authorList>
    </citation>
    <scope>NUCLEOTIDE SEQUENCE [LARGE SCALE GENOMIC DNA]</scope>
    <source>
        <strain evidence="5 8">AF14-27</strain>
        <strain evidence="4 9">AF19-1AC</strain>
    </source>
</reference>
<proteinExistence type="predicted"/>
<dbReference type="EMBL" id="QRZG01000004">
    <property type="protein sequence ID" value="RGV58036.1"/>
    <property type="molecule type" value="Genomic_DNA"/>
</dbReference>
<dbReference type="Proteomes" id="UP000196587">
    <property type="component" value="Unassembled WGS sequence"/>
</dbReference>
<dbReference type="SUPFAM" id="SSF56935">
    <property type="entry name" value="Porins"/>
    <property type="match status" value="1"/>
</dbReference>
<dbReference type="EMBL" id="NFII01000001">
    <property type="protein sequence ID" value="OUO02937.1"/>
    <property type="molecule type" value="Genomic_DNA"/>
</dbReference>
<evidence type="ECO:0008006" key="10">
    <source>
        <dbReference type="Google" id="ProtNLM"/>
    </source>
</evidence>
<dbReference type="Proteomes" id="UP000285159">
    <property type="component" value="Unassembled WGS sequence"/>
</dbReference>
<evidence type="ECO:0000313" key="6">
    <source>
        <dbReference type="Proteomes" id="UP000195386"/>
    </source>
</evidence>
<evidence type="ECO:0000313" key="2">
    <source>
        <dbReference type="EMBL" id="OUO02937.1"/>
    </source>
</evidence>
<dbReference type="RefSeq" id="WP_009122679.1">
    <property type="nucleotide sequence ID" value="NZ_CABIZW010000002.1"/>
</dbReference>
<organism evidence="2 6">
    <name type="scientific">Bacteroides clarus</name>
    <dbReference type="NCBI Taxonomy" id="626929"/>
    <lineage>
        <taxon>Bacteria</taxon>
        <taxon>Pseudomonadati</taxon>
        <taxon>Bacteroidota</taxon>
        <taxon>Bacteroidia</taxon>
        <taxon>Bacteroidales</taxon>
        <taxon>Bacteroidaceae</taxon>
        <taxon>Bacteroides</taxon>
    </lineage>
</organism>
<dbReference type="Proteomes" id="UP000195386">
    <property type="component" value="Unassembled WGS sequence"/>
</dbReference>
<sequence>MRKLTSLLALCFLVSANALWAGEPDEASAKSETAESMLKKEKTSTSDDDSYKKFRFGGYGEMVASFKDYGINRFFGGNRGNSDDHRNTIAIPRFVLAFDYKFNSKWILGAEIEFESGGTGTAVELENSENGEYETEIEKGGEVALEQFHITRLIHPAFNVRAGHMIVPVGLTNAHHEPINFFGTYRPEGETTILPSTWHETGIEFFGTFGKGYATFDYQALIVTGLNANGFDRNNWVAGGKQGFFEVDNFTSPAYVARLDYRGVPGLRIGGSFYYCVNTASNSDKVATYAGVKAPLRIYTVDGQYKNKYVTARTNFVFGNLTGATAISNKNKGLSNSSPYTRVVQVAKKAVSYAGEVGVNLRSICNGNKKVPVIYPFARYEYYNPQEAGEKGQLPMDKRNQVSMWTAGLNWYALPNLVVKADYMTRQIGTGKVFGKGKYNSENEFSIGIAYVGWFIKK</sequence>
<evidence type="ECO:0000313" key="8">
    <source>
        <dbReference type="Proteomes" id="UP000284366"/>
    </source>
</evidence>
<comment type="caution">
    <text evidence="2">The sequence shown here is derived from an EMBL/GenBank/DDBJ whole genome shotgun (WGS) entry which is preliminary data.</text>
</comment>
<feature type="signal peptide" evidence="1">
    <location>
        <begin position="1"/>
        <end position="21"/>
    </location>
</feature>
<dbReference type="EMBL" id="NFKE01000007">
    <property type="protein sequence ID" value="OUP33724.1"/>
    <property type="molecule type" value="Genomic_DNA"/>
</dbReference>
<dbReference type="GeneID" id="61676820"/>
<dbReference type="InterPro" id="IPR023614">
    <property type="entry name" value="Porin_dom_sf"/>
</dbReference>
<keyword evidence="1" id="KW-0732">Signal</keyword>